<feature type="transmembrane region" description="Helical" evidence="2">
    <location>
        <begin position="174"/>
        <end position="198"/>
    </location>
</feature>
<gene>
    <name evidence="3" type="ORF">BKA12_001657</name>
</gene>
<name>A0A7W8YBU8_9MICC</name>
<evidence type="ECO:0000256" key="1">
    <source>
        <dbReference type="SAM" id="MobiDB-lite"/>
    </source>
</evidence>
<feature type="transmembrane region" description="Helical" evidence="2">
    <location>
        <begin position="145"/>
        <end position="162"/>
    </location>
</feature>
<dbReference type="Proteomes" id="UP000523863">
    <property type="component" value="Unassembled WGS sequence"/>
</dbReference>
<feature type="transmembrane region" description="Helical" evidence="2">
    <location>
        <begin position="87"/>
        <end position="114"/>
    </location>
</feature>
<reference evidence="3 4" key="1">
    <citation type="submission" date="2020-08" db="EMBL/GenBank/DDBJ databases">
        <title>Sequencing the genomes of 1000 actinobacteria strains.</title>
        <authorList>
            <person name="Klenk H.-P."/>
        </authorList>
    </citation>
    <scope>NUCLEOTIDE SEQUENCE [LARGE SCALE GENOMIC DNA]</scope>
    <source>
        <strain evidence="3 4">DSM 23694</strain>
    </source>
</reference>
<evidence type="ECO:0000313" key="3">
    <source>
        <dbReference type="EMBL" id="MBB5598577.1"/>
    </source>
</evidence>
<feature type="region of interest" description="Disordered" evidence="1">
    <location>
        <begin position="1"/>
        <end position="24"/>
    </location>
</feature>
<protein>
    <submittedName>
        <fullName evidence="3">Putative membrane protein SpoIIM required for sporulation</fullName>
    </submittedName>
</protein>
<proteinExistence type="predicted"/>
<keyword evidence="2" id="KW-0472">Membrane</keyword>
<feature type="compositionally biased region" description="Polar residues" evidence="1">
    <location>
        <begin position="1"/>
        <end position="19"/>
    </location>
</feature>
<dbReference type="AlphaFoldDB" id="A0A7W8YBU8"/>
<organism evidence="3 4">
    <name type="scientific">Neomicrococcus lactis</name>
    <dbReference type="NCBI Taxonomy" id="732241"/>
    <lineage>
        <taxon>Bacteria</taxon>
        <taxon>Bacillati</taxon>
        <taxon>Actinomycetota</taxon>
        <taxon>Actinomycetes</taxon>
        <taxon>Micrococcales</taxon>
        <taxon>Micrococcaceae</taxon>
        <taxon>Neomicrococcus</taxon>
    </lineage>
</organism>
<sequence length="208" mass="21606">MSSPAATPSSELPRSTSLAPSKITKNRSTRRRFVDMRTLLVSSLVALTLFAAGLLIGFQSLGAFLAGQDSAPATELWNFWSILGRNLSAALLLYAGVATGGIASAIMLPVLGLYVGATAKIGVLAIGLEQLASAVWLYVPLEFAGCVLAGVAGMYPTALLMLRRRPQISILQQFLRGVTGSLAILGAAVLLIIAGAGIEALLLLQLKG</sequence>
<evidence type="ECO:0000313" key="4">
    <source>
        <dbReference type="Proteomes" id="UP000523863"/>
    </source>
</evidence>
<dbReference type="RefSeq" id="WP_183642485.1">
    <property type="nucleotide sequence ID" value="NZ_JACHBL010000001.1"/>
</dbReference>
<evidence type="ECO:0000256" key="2">
    <source>
        <dbReference type="SAM" id="Phobius"/>
    </source>
</evidence>
<keyword evidence="2" id="KW-1133">Transmembrane helix</keyword>
<accession>A0A7W8YBU8</accession>
<dbReference type="EMBL" id="JACHBL010000001">
    <property type="protein sequence ID" value="MBB5598577.1"/>
    <property type="molecule type" value="Genomic_DNA"/>
</dbReference>
<comment type="caution">
    <text evidence="3">The sequence shown here is derived from an EMBL/GenBank/DDBJ whole genome shotgun (WGS) entry which is preliminary data.</text>
</comment>
<feature type="transmembrane region" description="Helical" evidence="2">
    <location>
        <begin position="39"/>
        <end position="67"/>
    </location>
</feature>
<keyword evidence="2" id="KW-0812">Transmembrane</keyword>
<keyword evidence="4" id="KW-1185">Reference proteome</keyword>